<dbReference type="SUPFAM" id="SSF50249">
    <property type="entry name" value="Nucleic acid-binding proteins"/>
    <property type="match status" value="1"/>
</dbReference>
<dbReference type="RefSeq" id="WP_085767442.1">
    <property type="nucleotide sequence ID" value="NZ_CP019344.1"/>
</dbReference>
<evidence type="ECO:0000313" key="6">
    <source>
        <dbReference type="EMBL" id="ARN78638.1"/>
    </source>
</evidence>
<keyword evidence="2 4" id="KW-0233">DNA recombination</keyword>
<proteinExistence type="inferred from homology"/>
<protein>
    <recommendedName>
        <fullName evidence="4">DNA repair protein RecO</fullName>
    </recommendedName>
    <alternativeName>
        <fullName evidence="4">Recombination protein O</fullName>
    </alternativeName>
</protein>
<evidence type="ECO:0000256" key="2">
    <source>
        <dbReference type="ARBA" id="ARBA00023172"/>
    </source>
</evidence>
<comment type="function">
    <text evidence="4">Involved in DNA repair and RecF pathway recombination.</text>
</comment>
<evidence type="ECO:0000256" key="3">
    <source>
        <dbReference type="ARBA" id="ARBA00023204"/>
    </source>
</evidence>
<keyword evidence="7" id="KW-1185">Reference proteome</keyword>
<reference evidence="6 7" key="1">
    <citation type="submission" date="2016-11" db="EMBL/GenBank/DDBJ databases">
        <title>Trade-off between light-utilization and light-protection in marine flavobacteria.</title>
        <authorList>
            <person name="Kumagai Y."/>
        </authorList>
    </citation>
    <scope>NUCLEOTIDE SEQUENCE [LARGE SCALE GENOMIC DNA]</scope>
    <source>
        <strain evidence="6 7">JCM 13191</strain>
    </source>
</reference>
<name>A0A1W6MM17_9FLAO</name>
<dbReference type="PANTHER" id="PTHR33991">
    <property type="entry name" value="DNA REPAIR PROTEIN RECO"/>
    <property type="match status" value="1"/>
</dbReference>
<dbReference type="GO" id="GO:0043590">
    <property type="term" value="C:bacterial nucleoid"/>
    <property type="evidence" value="ECO:0007669"/>
    <property type="project" value="TreeGrafter"/>
</dbReference>
<dbReference type="InterPro" id="IPR012340">
    <property type="entry name" value="NA-bd_OB-fold"/>
</dbReference>
<dbReference type="GO" id="GO:0006302">
    <property type="term" value="P:double-strand break repair"/>
    <property type="evidence" value="ECO:0007669"/>
    <property type="project" value="TreeGrafter"/>
</dbReference>
<dbReference type="AlphaFoldDB" id="A0A1W6MM17"/>
<dbReference type="PANTHER" id="PTHR33991:SF1">
    <property type="entry name" value="DNA REPAIR PROTEIN RECO"/>
    <property type="match status" value="1"/>
</dbReference>
<dbReference type="Gene3D" id="2.40.50.140">
    <property type="entry name" value="Nucleic acid-binding proteins"/>
    <property type="match status" value="1"/>
</dbReference>
<dbReference type="EMBL" id="CP019344">
    <property type="protein sequence ID" value="ARN78638.1"/>
    <property type="molecule type" value="Genomic_DNA"/>
</dbReference>
<dbReference type="InterPro" id="IPR022572">
    <property type="entry name" value="DNA_rep/recomb_RecO_N"/>
</dbReference>
<dbReference type="InterPro" id="IPR003717">
    <property type="entry name" value="RecO"/>
</dbReference>
<dbReference type="NCBIfam" id="TIGR00613">
    <property type="entry name" value="reco"/>
    <property type="match status" value="1"/>
</dbReference>
<organism evidence="6 7">
    <name type="scientific">Nonlabens spongiae</name>
    <dbReference type="NCBI Taxonomy" id="331648"/>
    <lineage>
        <taxon>Bacteria</taxon>
        <taxon>Pseudomonadati</taxon>
        <taxon>Bacteroidota</taxon>
        <taxon>Flavobacteriia</taxon>
        <taxon>Flavobacteriales</taxon>
        <taxon>Flavobacteriaceae</taxon>
        <taxon>Nonlabens</taxon>
    </lineage>
</organism>
<keyword evidence="1 4" id="KW-0227">DNA damage</keyword>
<dbReference type="OrthoDB" id="9789152at2"/>
<dbReference type="InterPro" id="IPR037278">
    <property type="entry name" value="ARFGAP/RecO"/>
</dbReference>
<evidence type="ECO:0000256" key="4">
    <source>
        <dbReference type="HAMAP-Rule" id="MF_00201"/>
    </source>
</evidence>
<feature type="domain" description="DNA replication/recombination mediator RecO N-terminal" evidence="5">
    <location>
        <begin position="1"/>
        <end position="78"/>
    </location>
</feature>
<dbReference type="Pfam" id="PF11967">
    <property type="entry name" value="RecO_N"/>
    <property type="match status" value="1"/>
</dbReference>
<accession>A0A1W6MM17</accession>
<keyword evidence="3 4" id="KW-0234">DNA repair</keyword>
<sequence>MLVRTPALVISKLKYGEADIIARIFSRELGMHSYMVKGVLKSRKGKLRIAQFQPLTQVMLESDHKNKGSLEYLKNLQVDYPYETIDRDIYKSSIIMFFSEILTQLLNEQPADEELFDYLQNAFKYLDQADHISNFSIKVLLDLTAYFGFQPQGELSGAYFNLIDGNFDNDGLQPHHSTDIEASLLKAFIGMNFDKVEQIKMNREERSRLLNLLIDYFQIHLHAFKRPSSLDILKQLFDR</sequence>
<dbReference type="SUPFAM" id="SSF57863">
    <property type="entry name" value="ArfGap/RecO-like zinc finger"/>
    <property type="match status" value="1"/>
</dbReference>
<comment type="similarity">
    <text evidence="4">Belongs to the RecO family.</text>
</comment>
<evidence type="ECO:0000313" key="7">
    <source>
        <dbReference type="Proteomes" id="UP000193431"/>
    </source>
</evidence>
<dbReference type="GO" id="GO:0006310">
    <property type="term" value="P:DNA recombination"/>
    <property type="evidence" value="ECO:0007669"/>
    <property type="project" value="UniProtKB-UniRule"/>
</dbReference>
<dbReference type="Pfam" id="PF02565">
    <property type="entry name" value="RecO_C"/>
    <property type="match status" value="1"/>
</dbReference>
<dbReference type="HAMAP" id="MF_00201">
    <property type="entry name" value="RecO"/>
    <property type="match status" value="1"/>
</dbReference>
<dbReference type="STRING" id="331648.BST97_11915"/>
<evidence type="ECO:0000256" key="1">
    <source>
        <dbReference type="ARBA" id="ARBA00022763"/>
    </source>
</evidence>
<dbReference type="Proteomes" id="UP000193431">
    <property type="component" value="Chromosome"/>
</dbReference>
<evidence type="ECO:0000259" key="5">
    <source>
        <dbReference type="Pfam" id="PF11967"/>
    </source>
</evidence>
<gene>
    <name evidence="4" type="primary">recO</name>
    <name evidence="6" type="ORF">BST97_11915</name>
</gene>